<evidence type="ECO:0000313" key="3">
    <source>
        <dbReference type="EMBL" id="KAK0652647.1"/>
    </source>
</evidence>
<protein>
    <submittedName>
        <fullName evidence="3">Heterokaryon incompatibility protein-domain-containing protein</fullName>
    </submittedName>
</protein>
<name>A0AA39YJD0_9PEZI</name>
<feature type="domain" description="Heterokaryon incompatibility" evidence="2">
    <location>
        <begin position="95"/>
        <end position="203"/>
    </location>
</feature>
<dbReference type="InterPro" id="IPR010730">
    <property type="entry name" value="HET"/>
</dbReference>
<reference evidence="3" key="1">
    <citation type="submission" date="2023-06" db="EMBL/GenBank/DDBJ databases">
        <title>Genome-scale phylogeny and comparative genomics of the fungal order Sordariales.</title>
        <authorList>
            <consortium name="Lawrence Berkeley National Laboratory"/>
            <person name="Hensen N."/>
            <person name="Bonometti L."/>
            <person name="Westerberg I."/>
            <person name="Brannstrom I.O."/>
            <person name="Guillou S."/>
            <person name="Cros-Aarteil S."/>
            <person name="Calhoun S."/>
            <person name="Haridas S."/>
            <person name="Kuo A."/>
            <person name="Mondo S."/>
            <person name="Pangilinan J."/>
            <person name="Riley R."/>
            <person name="Labutti K."/>
            <person name="Andreopoulos B."/>
            <person name="Lipzen A."/>
            <person name="Chen C."/>
            <person name="Yanf M."/>
            <person name="Daum C."/>
            <person name="Ng V."/>
            <person name="Clum A."/>
            <person name="Steindorff A."/>
            <person name="Ohm R."/>
            <person name="Martin F."/>
            <person name="Silar P."/>
            <person name="Natvig D."/>
            <person name="Lalanne C."/>
            <person name="Gautier V."/>
            <person name="Ament-Velasquez S.L."/>
            <person name="Kruys A."/>
            <person name="Hutchinson M.I."/>
            <person name="Powell A.J."/>
            <person name="Barry K."/>
            <person name="Miller A.N."/>
            <person name="Grigoriev I.V."/>
            <person name="Debuchy R."/>
            <person name="Gladieux P."/>
            <person name="Thoren M.H."/>
            <person name="Johannesson H."/>
        </authorList>
    </citation>
    <scope>NUCLEOTIDE SEQUENCE</scope>
    <source>
        <strain evidence="3">SMH2532-1</strain>
    </source>
</reference>
<sequence length="406" mass="46003">MDPPTTVHKPPARDKAGELKAAQNEQSSFQSPVAQPGPGVDPQKIDGDSSNGKYTYTPIDQTPDLIRLLRNPNSPGSRGPHYELETHSIHSGPPFIALSYTWDDPDAELEFESRPSELHIRIGDQTLEVRPNLRLFLDALRRRRGKLVDSPWILDNIAYFPYFWVDSICIDQGNITERNHQVKMMKSIYSQAELVLVWLGEGNLGSFEENGWDSGWFSGLLFERRYWGRLWVIQELLLARRTLLMCGNDVLQWSKFADCLKAYGRGELEAPDDDASKSPIGSIGRSKGVRLAERKVMWNENSCLNSGYTLDFLIESFHDHECADVRDKVYGLLALVSTDGRSGENIFDVDYAKTPAQLFEEVIAAVRNSPRLRSLRARARFSNTLRKALKLPPETVEEAEIWLPTP</sequence>
<feature type="compositionally biased region" description="Polar residues" evidence="1">
    <location>
        <begin position="23"/>
        <end position="33"/>
    </location>
</feature>
<feature type="compositionally biased region" description="Polar residues" evidence="1">
    <location>
        <begin position="48"/>
        <end position="60"/>
    </location>
</feature>
<dbReference type="Proteomes" id="UP001174936">
    <property type="component" value="Unassembled WGS sequence"/>
</dbReference>
<dbReference type="PANTHER" id="PTHR24148">
    <property type="entry name" value="ANKYRIN REPEAT DOMAIN-CONTAINING PROTEIN 39 HOMOLOG-RELATED"/>
    <property type="match status" value="1"/>
</dbReference>
<comment type="caution">
    <text evidence="3">The sequence shown here is derived from an EMBL/GenBank/DDBJ whole genome shotgun (WGS) entry which is preliminary data.</text>
</comment>
<organism evidence="3 4">
    <name type="scientific">Cercophora newfieldiana</name>
    <dbReference type="NCBI Taxonomy" id="92897"/>
    <lineage>
        <taxon>Eukaryota</taxon>
        <taxon>Fungi</taxon>
        <taxon>Dikarya</taxon>
        <taxon>Ascomycota</taxon>
        <taxon>Pezizomycotina</taxon>
        <taxon>Sordariomycetes</taxon>
        <taxon>Sordariomycetidae</taxon>
        <taxon>Sordariales</taxon>
        <taxon>Lasiosphaeriaceae</taxon>
        <taxon>Cercophora</taxon>
    </lineage>
</organism>
<gene>
    <name evidence="3" type="ORF">B0T16DRAFT_490459</name>
</gene>
<keyword evidence="4" id="KW-1185">Reference proteome</keyword>
<feature type="region of interest" description="Disordered" evidence="1">
    <location>
        <begin position="1"/>
        <end position="80"/>
    </location>
</feature>
<dbReference type="InterPro" id="IPR052895">
    <property type="entry name" value="HetReg/Transcr_Mod"/>
</dbReference>
<dbReference type="PANTHER" id="PTHR24148:SF64">
    <property type="entry name" value="HETEROKARYON INCOMPATIBILITY DOMAIN-CONTAINING PROTEIN"/>
    <property type="match status" value="1"/>
</dbReference>
<dbReference type="EMBL" id="JAULSV010000002">
    <property type="protein sequence ID" value="KAK0652647.1"/>
    <property type="molecule type" value="Genomic_DNA"/>
</dbReference>
<dbReference type="Pfam" id="PF06985">
    <property type="entry name" value="HET"/>
    <property type="match status" value="1"/>
</dbReference>
<evidence type="ECO:0000256" key="1">
    <source>
        <dbReference type="SAM" id="MobiDB-lite"/>
    </source>
</evidence>
<accession>A0AA39YJD0</accession>
<dbReference type="AlphaFoldDB" id="A0AA39YJD0"/>
<proteinExistence type="predicted"/>
<evidence type="ECO:0000259" key="2">
    <source>
        <dbReference type="Pfam" id="PF06985"/>
    </source>
</evidence>
<evidence type="ECO:0000313" key="4">
    <source>
        <dbReference type="Proteomes" id="UP001174936"/>
    </source>
</evidence>